<protein>
    <submittedName>
        <fullName evidence="8">Protein NUCLEAR FUSION DEFECTIVE 4</fullName>
    </submittedName>
</protein>
<feature type="transmembrane region" description="Helical" evidence="5">
    <location>
        <begin position="103"/>
        <end position="125"/>
    </location>
</feature>
<feature type="transmembrane region" description="Helical" evidence="5">
    <location>
        <begin position="77"/>
        <end position="97"/>
    </location>
</feature>
<keyword evidence="4 5" id="KW-0472">Membrane</keyword>
<name>A0AAV6ML98_9ROSI</name>
<feature type="transmembrane region" description="Helical" evidence="5">
    <location>
        <begin position="189"/>
        <end position="208"/>
    </location>
</feature>
<evidence type="ECO:0000313" key="8">
    <source>
        <dbReference type="EMBL" id="KAG6583536.1"/>
    </source>
</evidence>
<reference evidence="8 9" key="1">
    <citation type="journal article" date="2021" name="Hortic Res">
        <title>The domestication of Cucurbita argyrosperma as revealed by the genome of its wild relative.</title>
        <authorList>
            <person name="Barrera-Redondo J."/>
            <person name="Sanchez-de la Vega G."/>
            <person name="Aguirre-Liguori J.A."/>
            <person name="Castellanos-Morales G."/>
            <person name="Gutierrez-Guerrero Y.T."/>
            <person name="Aguirre-Dugua X."/>
            <person name="Aguirre-Planter E."/>
            <person name="Tenaillon M.I."/>
            <person name="Lira-Saade R."/>
            <person name="Eguiarte L.E."/>
        </authorList>
    </citation>
    <scope>NUCLEOTIDE SEQUENCE [LARGE SCALE GENOMIC DNA]</scope>
    <source>
        <strain evidence="8">JBR-2021</strain>
    </source>
</reference>
<feature type="non-terminal residue" evidence="8">
    <location>
        <position position="1"/>
    </location>
</feature>
<evidence type="ECO:0000256" key="5">
    <source>
        <dbReference type="SAM" id="Phobius"/>
    </source>
</evidence>
<feature type="transmembrane region" description="Helical" evidence="5">
    <location>
        <begin position="42"/>
        <end position="65"/>
    </location>
</feature>
<dbReference type="GO" id="GO:0016020">
    <property type="term" value="C:membrane"/>
    <property type="evidence" value="ECO:0007669"/>
    <property type="project" value="UniProtKB-SubCell"/>
</dbReference>
<dbReference type="Proteomes" id="UP000685013">
    <property type="component" value="Chromosome 13"/>
</dbReference>
<evidence type="ECO:0000256" key="3">
    <source>
        <dbReference type="ARBA" id="ARBA00022989"/>
    </source>
</evidence>
<evidence type="ECO:0000259" key="7">
    <source>
        <dbReference type="Pfam" id="PF23262"/>
    </source>
</evidence>
<feature type="signal peptide" evidence="6">
    <location>
        <begin position="1"/>
        <end position="19"/>
    </location>
</feature>
<sequence>MQSLLSKDMALIFIATVSACGSSVAAIDNLGQIAESLKYPNHSISILVLWISIFNFFGRVFSGFISETLMTKYKLPCPFMFGLTQVFTCTGLLSIAFPYINSIYVASLIIGFGLGAQTPLIFAIISDLFGLKHYSTLLNCGQLAVPLGSYIMNVEVIGRFYDAEATKIGNVKNWKGLICTGTHCFSESFMILAIVTLFGAMTSFVLAYRTRDFYKGDVYKKYRDDMEVKHSNVLLYSSDDKNIEHKIKTDDQNK</sequence>
<accession>A0AAV6ML98</accession>
<dbReference type="PROSITE" id="PS51257">
    <property type="entry name" value="PROKAR_LIPOPROTEIN"/>
    <property type="match status" value="1"/>
</dbReference>
<keyword evidence="2 5" id="KW-0812">Transmembrane</keyword>
<gene>
    <name evidence="8" type="primary">NFD4</name>
    <name evidence="8" type="ORF">SDJN03_19468</name>
</gene>
<dbReference type="PANTHER" id="PTHR21576:SF29">
    <property type="entry name" value="NODULIN-LIKE DOMAIN-CONTAINING PROTEIN"/>
    <property type="match status" value="1"/>
</dbReference>
<evidence type="ECO:0000256" key="4">
    <source>
        <dbReference type="ARBA" id="ARBA00023136"/>
    </source>
</evidence>
<dbReference type="AlphaFoldDB" id="A0AAV6ML98"/>
<dbReference type="Pfam" id="PF23262">
    <property type="entry name" value="NFD4_C"/>
    <property type="match status" value="1"/>
</dbReference>
<comment type="subcellular location">
    <subcellularLocation>
        <location evidence="1">Membrane</location>
        <topology evidence="1">Multi-pass membrane protein</topology>
    </subcellularLocation>
</comment>
<keyword evidence="9" id="KW-1185">Reference proteome</keyword>
<evidence type="ECO:0000256" key="2">
    <source>
        <dbReference type="ARBA" id="ARBA00022692"/>
    </source>
</evidence>
<dbReference type="EMBL" id="JAGKQH010000013">
    <property type="protein sequence ID" value="KAG6583536.1"/>
    <property type="molecule type" value="Genomic_DNA"/>
</dbReference>
<organism evidence="8 9">
    <name type="scientific">Cucurbita argyrosperma subsp. sororia</name>
    <dbReference type="NCBI Taxonomy" id="37648"/>
    <lineage>
        <taxon>Eukaryota</taxon>
        <taxon>Viridiplantae</taxon>
        <taxon>Streptophyta</taxon>
        <taxon>Embryophyta</taxon>
        <taxon>Tracheophyta</taxon>
        <taxon>Spermatophyta</taxon>
        <taxon>Magnoliopsida</taxon>
        <taxon>eudicotyledons</taxon>
        <taxon>Gunneridae</taxon>
        <taxon>Pentapetalae</taxon>
        <taxon>rosids</taxon>
        <taxon>fabids</taxon>
        <taxon>Cucurbitales</taxon>
        <taxon>Cucurbitaceae</taxon>
        <taxon>Cucurbiteae</taxon>
        <taxon>Cucurbita</taxon>
    </lineage>
</organism>
<evidence type="ECO:0000313" key="9">
    <source>
        <dbReference type="Proteomes" id="UP000685013"/>
    </source>
</evidence>
<evidence type="ECO:0000256" key="6">
    <source>
        <dbReference type="SAM" id="SignalP"/>
    </source>
</evidence>
<dbReference type="InterPro" id="IPR056555">
    <property type="entry name" value="NFD4_C"/>
</dbReference>
<keyword evidence="3 5" id="KW-1133">Transmembrane helix</keyword>
<comment type="caution">
    <text evidence="8">The sequence shown here is derived from an EMBL/GenBank/DDBJ whole genome shotgun (WGS) entry which is preliminary data.</text>
</comment>
<feature type="domain" description="NFD4 C-terminal" evidence="7">
    <location>
        <begin position="22"/>
        <end position="214"/>
    </location>
</feature>
<proteinExistence type="predicted"/>
<feature type="chain" id="PRO_5043652784" evidence="6">
    <location>
        <begin position="20"/>
        <end position="254"/>
    </location>
</feature>
<dbReference type="PANTHER" id="PTHR21576">
    <property type="entry name" value="UNCHARACTERIZED NODULIN-LIKE PROTEIN"/>
    <property type="match status" value="1"/>
</dbReference>
<evidence type="ECO:0000256" key="1">
    <source>
        <dbReference type="ARBA" id="ARBA00004141"/>
    </source>
</evidence>
<keyword evidence="6" id="KW-0732">Signal</keyword>